<accession>A8QD32</accession>
<dbReference type="OrthoDB" id="41266at2759"/>
<protein>
    <submittedName>
        <fullName evidence="1">Uncharacterized protein</fullName>
    </submittedName>
</protein>
<comment type="caution">
    <text evidence="1">The sequence shown here is derived from an EMBL/GenBank/DDBJ whole genome shotgun (WGS) entry which is preliminary data.</text>
</comment>
<evidence type="ECO:0000313" key="1">
    <source>
        <dbReference type="EMBL" id="EDP41551.1"/>
    </source>
</evidence>
<reference evidence="1 2" key="1">
    <citation type="journal article" date="2007" name="Proc. Natl. Acad. Sci. U.S.A.">
        <title>Dandruff-associated Malassezia genomes reveal convergent and divergent virulence traits shared with plant and human fungal pathogens.</title>
        <authorList>
            <person name="Xu J."/>
            <person name="Saunders C.W."/>
            <person name="Hu P."/>
            <person name="Grant R.A."/>
            <person name="Boekhout T."/>
            <person name="Kuramae E.E."/>
            <person name="Kronstad J.W."/>
            <person name="Deangelis Y.M."/>
            <person name="Reeder N.L."/>
            <person name="Johnstone K.R."/>
            <person name="Leland M."/>
            <person name="Fieno A.M."/>
            <person name="Begley W.M."/>
            <person name="Sun Y."/>
            <person name="Lacey M.P."/>
            <person name="Chaudhary T."/>
            <person name="Keough T."/>
            <person name="Chu L."/>
            <person name="Sears R."/>
            <person name="Yuan B."/>
            <person name="Dawson T.L.Jr."/>
        </authorList>
    </citation>
    <scope>NUCLEOTIDE SEQUENCE [LARGE SCALE GENOMIC DNA]</scope>
    <source>
        <strain evidence="2">ATCC MYA-4612 / CBS 7966</strain>
    </source>
</reference>
<dbReference type="VEuPathDB" id="FungiDB:MGL_4100"/>
<proteinExistence type="predicted"/>
<name>A8QD32_MALGO</name>
<dbReference type="InParanoid" id="A8QD32"/>
<dbReference type="AlphaFoldDB" id="A8QD32"/>
<keyword evidence="2" id="KW-1185">Reference proteome</keyword>
<gene>
    <name evidence="1" type="ORF">MGL_4100</name>
</gene>
<dbReference type="EMBL" id="AAYY01000020">
    <property type="protein sequence ID" value="EDP41551.1"/>
    <property type="molecule type" value="Genomic_DNA"/>
</dbReference>
<sequence length="202" mass="23052">MESKRAPPALFVLFTRMDRSPLFMDHALLQDEKRRWQLLTRCRRGVESTLVSRRASRGLHRTDSAGPAQGRVMMEDIDEVRDASRRSWMERARVALARVPFLQWVGPTRGSEDGVPAELHPTRFGHRVRGGQGHKQTNELANDYIMAGSGMALDEPLQRLDPRIIEGGRAKMGLAFIDRTGWDPSQTQRDSLDDLYTWIETL</sequence>
<dbReference type="Proteomes" id="UP000008837">
    <property type="component" value="Unassembled WGS sequence"/>
</dbReference>
<dbReference type="KEGG" id="mgl:MGL_4100"/>
<dbReference type="GeneID" id="5853106"/>
<dbReference type="RefSeq" id="XP_001728765.1">
    <property type="nucleotide sequence ID" value="XM_001728713.1"/>
</dbReference>
<organism evidence="1 2">
    <name type="scientific">Malassezia globosa (strain ATCC MYA-4612 / CBS 7966)</name>
    <name type="common">Dandruff-associated fungus</name>
    <dbReference type="NCBI Taxonomy" id="425265"/>
    <lineage>
        <taxon>Eukaryota</taxon>
        <taxon>Fungi</taxon>
        <taxon>Dikarya</taxon>
        <taxon>Basidiomycota</taxon>
        <taxon>Ustilaginomycotina</taxon>
        <taxon>Malasseziomycetes</taxon>
        <taxon>Malasseziales</taxon>
        <taxon>Malasseziaceae</taxon>
        <taxon>Malassezia</taxon>
    </lineage>
</organism>
<dbReference type="STRING" id="425265.A8QD32"/>
<evidence type="ECO:0000313" key="2">
    <source>
        <dbReference type="Proteomes" id="UP000008837"/>
    </source>
</evidence>